<sequence length="205" mass="22473">MDFVHKFIPSKNGDNKVTLVLLHGTGGNEDDLIPLGQFLSPDASLLGIRGKVLERGAPRYFRRLSEGVFDEEDLIFRTHELAQFIQEAAKTYSLRSDGLVAVGYSNGANIGASLMLLEPTVLKAAVLFRAMVPLALEKLPDLRGRKVLMQSGVLDPIIPAANSERLAKMLTQAGADVTLNWQNTGHGLSNPEFQIAKMWVHRLPS</sequence>
<dbReference type="Gene3D" id="3.40.50.1820">
    <property type="entry name" value="alpha/beta hydrolase"/>
    <property type="match status" value="1"/>
</dbReference>
<dbReference type="Proteomes" id="UP001164803">
    <property type="component" value="Chromosome"/>
</dbReference>
<keyword evidence="2" id="KW-0378">Hydrolase</keyword>
<protein>
    <submittedName>
        <fullName evidence="2">Alpha/beta hydrolase</fullName>
    </submittedName>
</protein>
<dbReference type="EMBL" id="CP104064">
    <property type="protein sequence ID" value="WAH38360.1"/>
    <property type="molecule type" value="Genomic_DNA"/>
</dbReference>
<evidence type="ECO:0000313" key="3">
    <source>
        <dbReference type="Proteomes" id="UP001164803"/>
    </source>
</evidence>
<feature type="domain" description="Phospholipase/carboxylesterase/thioesterase" evidence="1">
    <location>
        <begin position="77"/>
        <end position="199"/>
    </location>
</feature>
<evidence type="ECO:0000313" key="2">
    <source>
        <dbReference type="EMBL" id="WAH38360.1"/>
    </source>
</evidence>
<gene>
    <name evidence="2" type="ORF">NZD86_07750</name>
</gene>
<dbReference type="GO" id="GO:0016787">
    <property type="term" value="F:hydrolase activity"/>
    <property type="evidence" value="ECO:0007669"/>
    <property type="project" value="UniProtKB-KW"/>
</dbReference>
<evidence type="ECO:0000259" key="1">
    <source>
        <dbReference type="Pfam" id="PF02230"/>
    </source>
</evidence>
<dbReference type="RefSeq" id="WP_268045926.1">
    <property type="nucleotide sequence ID" value="NZ_CP104064.1"/>
</dbReference>
<dbReference type="Pfam" id="PF02230">
    <property type="entry name" value="Abhydrolase_2"/>
    <property type="match status" value="1"/>
</dbReference>
<accession>A0ABY6Z8I1</accession>
<keyword evidence="3" id="KW-1185">Reference proteome</keyword>
<dbReference type="InterPro" id="IPR003140">
    <property type="entry name" value="PLipase/COase/thioEstase"/>
</dbReference>
<organism evidence="2 3">
    <name type="scientific">Alicyclobacillus dauci</name>
    <dbReference type="NCBI Taxonomy" id="1475485"/>
    <lineage>
        <taxon>Bacteria</taxon>
        <taxon>Bacillati</taxon>
        <taxon>Bacillota</taxon>
        <taxon>Bacilli</taxon>
        <taxon>Bacillales</taxon>
        <taxon>Alicyclobacillaceae</taxon>
        <taxon>Alicyclobacillus</taxon>
    </lineage>
</organism>
<reference evidence="2" key="1">
    <citation type="submission" date="2022-08" db="EMBL/GenBank/DDBJ databases">
        <title>Alicyclobacillus dauci DSM2870, complete genome.</title>
        <authorList>
            <person name="Wang Q."/>
            <person name="Cai R."/>
            <person name="Wang Z."/>
        </authorList>
    </citation>
    <scope>NUCLEOTIDE SEQUENCE</scope>
    <source>
        <strain evidence="2">DSM 28700</strain>
    </source>
</reference>
<name>A0ABY6Z8I1_9BACL</name>
<proteinExistence type="predicted"/>
<dbReference type="InterPro" id="IPR029058">
    <property type="entry name" value="AB_hydrolase_fold"/>
</dbReference>
<dbReference type="SUPFAM" id="SSF53474">
    <property type="entry name" value="alpha/beta-Hydrolases"/>
    <property type="match status" value="1"/>
</dbReference>